<dbReference type="EMBL" id="JH159175">
    <property type="protein sequence ID" value="EGZ04754.1"/>
    <property type="molecule type" value="Genomic_DNA"/>
</dbReference>
<accession>G5AIF2</accession>
<evidence type="ECO:0000256" key="1">
    <source>
        <dbReference type="SAM" id="MobiDB-lite"/>
    </source>
</evidence>
<feature type="non-terminal residue" evidence="2">
    <location>
        <position position="1"/>
    </location>
</feature>
<sequence>VNHSKTFVDPSTGAFINRTEGIWGGGGNQGPDGKRARNEEGRCAQLLRSVPMAHLVFRSRQEAQA</sequence>
<gene>
    <name evidence="2" type="ORF">PHYSODRAFT_535824</name>
</gene>
<reference evidence="2 3" key="1">
    <citation type="journal article" date="2006" name="Science">
        <title>Phytophthora genome sequences uncover evolutionary origins and mechanisms of pathogenesis.</title>
        <authorList>
            <person name="Tyler B.M."/>
            <person name="Tripathy S."/>
            <person name="Zhang X."/>
            <person name="Dehal P."/>
            <person name="Jiang R.H."/>
            <person name="Aerts A."/>
            <person name="Arredondo F.D."/>
            <person name="Baxter L."/>
            <person name="Bensasson D."/>
            <person name="Beynon J.L."/>
            <person name="Chapman J."/>
            <person name="Damasceno C.M."/>
            <person name="Dorrance A.E."/>
            <person name="Dou D."/>
            <person name="Dickerman A.W."/>
            <person name="Dubchak I.L."/>
            <person name="Garbelotto M."/>
            <person name="Gijzen M."/>
            <person name="Gordon S.G."/>
            <person name="Govers F."/>
            <person name="Grunwald N.J."/>
            <person name="Huang W."/>
            <person name="Ivors K.L."/>
            <person name="Jones R.W."/>
            <person name="Kamoun S."/>
            <person name="Krampis K."/>
            <person name="Lamour K.H."/>
            <person name="Lee M.K."/>
            <person name="McDonald W.H."/>
            <person name="Medina M."/>
            <person name="Meijer H.J."/>
            <person name="Nordberg E.K."/>
            <person name="Maclean D.J."/>
            <person name="Ospina-Giraldo M.D."/>
            <person name="Morris P.F."/>
            <person name="Phuntumart V."/>
            <person name="Putnam N.H."/>
            <person name="Rash S."/>
            <person name="Rose J.K."/>
            <person name="Sakihama Y."/>
            <person name="Salamov A.A."/>
            <person name="Savidor A."/>
            <person name="Scheuring C.F."/>
            <person name="Smith B.M."/>
            <person name="Sobral B.W."/>
            <person name="Terry A."/>
            <person name="Torto-Alalibo T.A."/>
            <person name="Win J."/>
            <person name="Xu Z."/>
            <person name="Zhang H."/>
            <person name="Grigoriev I.V."/>
            <person name="Rokhsar D.S."/>
            <person name="Boore J.L."/>
        </authorList>
    </citation>
    <scope>NUCLEOTIDE SEQUENCE [LARGE SCALE GENOMIC DNA]</scope>
    <source>
        <strain evidence="2 3">P6497</strain>
    </source>
</reference>
<evidence type="ECO:0000313" key="3">
    <source>
        <dbReference type="Proteomes" id="UP000002640"/>
    </source>
</evidence>
<protein>
    <submittedName>
        <fullName evidence="2">Uncharacterized protein</fullName>
    </submittedName>
</protein>
<dbReference type="GeneID" id="20662179"/>
<name>G5AIF2_PHYSP</name>
<dbReference type="AlphaFoldDB" id="G5AIF2"/>
<dbReference type="InParanoid" id="G5AIF2"/>
<dbReference type="KEGG" id="psoj:PHYSODRAFT_535824"/>
<dbReference type="Proteomes" id="UP000002640">
    <property type="component" value="Unassembled WGS sequence"/>
</dbReference>
<evidence type="ECO:0000313" key="2">
    <source>
        <dbReference type="EMBL" id="EGZ04754.1"/>
    </source>
</evidence>
<feature type="region of interest" description="Disordered" evidence="1">
    <location>
        <begin position="18"/>
        <end position="38"/>
    </location>
</feature>
<proteinExistence type="predicted"/>
<organism evidence="2 3">
    <name type="scientific">Phytophthora sojae (strain P6497)</name>
    <name type="common">Soybean stem and root rot agent</name>
    <name type="synonym">Phytophthora megasperma f. sp. glycines</name>
    <dbReference type="NCBI Taxonomy" id="1094619"/>
    <lineage>
        <taxon>Eukaryota</taxon>
        <taxon>Sar</taxon>
        <taxon>Stramenopiles</taxon>
        <taxon>Oomycota</taxon>
        <taxon>Peronosporomycetes</taxon>
        <taxon>Peronosporales</taxon>
        <taxon>Peronosporaceae</taxon>
        <taxon>Phytophthora</taxon>
    </lineage>
</organism>
<dbReference type="RefSeq" id="XP_009539853.1">
    <property type="nucleotide sequence ID" value="XM_009541558.1"/>
</dbReference>
<keyword evidence="3" id="KW-1185">Reference proteome</keyword>